<evidence type="ECO:0000313" key="6">
    <source>
        <dbReference type="Proteomes" id="UP000233781"/>
    </source>
</evidence>
<dbReference type="PANTHER" id="PTHR11076:SF33">
    <property type="entry name" value="DNA POLYMERASE KAPPA"/>
    <property type="match status" value="1"/>
</dbReference>
<accession>A0A2N3YJR9</accession>
<comment type="similarity">
    <text evidence="1">Belongs to the DNA polymerase type-Y family.</text>
</comment>
<dbReference type="PROSITE" id="PS50173">
    <property type="entry name" value="UMUC"/>
    <property type="match status" value="1"/>
</dbReference>
<evidence type="ECO:0000256" key="1">
    <source>
        <dbReference type="ARBA" id="ARBA00010945"/>
    </source>
</evidence>
<evidence type="ECO:0000256" key="3">
    <source>
        <dbReference type="ARBA" id="ARBA00049244"/>
    </source>
</evidence>
<comment type="catalytic activity">
    <reaction evidence="3">
        <text>DNA(n) + a 2'-deoxyribonucleoside 5'-triphosphate = DNA(n+1) + diphosphate</text>
        <dbReference type="Rhea" id="RHEA:22508"/>
        <dbReference type="Rhea" id="RHEA-COMP:17339"/>
        <dbReference type="Rhea" id="RHEA-COMP:17340"/>
        <dbReference type="ChEBI" id="CHEBI:33019"/>
        <dbReference type="ChEBI" id="CHEBI:61560"/>
        <dbReference type="ChEBI" id="CHEBI:173112"/>
        <dbReference type="EC" id="2.7.7.7"/>
    </reaction>
</comment>
<dbReference type="Pfam" id="PF11799">
    <property type="entry name" value="IMS_C"/>
    <property type="match status" value="1"/>
</dbReference>
<gene>
    <name evidence="5" type="ORF">ATL31_1932</name>
</gene>
<dbReference type="SUPFAM" id="SSF100879">
    <property type="entry name" value="Lesion bypass DNA polymerase (Y-family), little finger domain"/>
    <property type="match status" value="1"/>
</dbReference>
<dbReference type="EMBL" id="PJNE01000001">
    <property type="protein sequence ID" value="PKW27097.1"/>
    <property type="molecule type" value="Genomic_DNA"/>
</dbReference>
<reference evidence="5 6" key="1">
    <citation type="submission" date="2017-12" db="EMBL/GenBank/DDBJ databases">
        <title>Sequencing the genomes of 1000 Actinobacteria strains.</title>
        <authorList>
            <person name="Klenk H.-P."/>
        </authorList>
    </citation>
    <scope>NUCLEOTIDE SEQUENCE [LARGE SCALE GENOMIC DNA]</scope>
    <source>
        <strain evidence="5 6">DSM 12806</strain>
    </source>
</reference>
<feature type="domain" description="UmuC" evidence="4">
    <location>
        <begin position="9"/>
        <end position="187"/>
    </location>
</feature>
<dbReference type="InterPro" id="IPR043128">
    <property type="entry name" value="Rev_trsase/Diguanyl_cyclase"/>
</dbReference>
<dbReference type="Gene3D" id="3.40.1170.60">
    <property type="match status" value="1"/>
</dbReference>
<dbReference type="NCBIfam" id="NF002883">
    <property type="entry name" value="PRK03352.1"/>
    <property type="match status" value="1"/>
</dbReference>
<dbReference type="Gene3D" id="1.10.150.20">
    <property type="entry name" value="5' to 3' exonuclease, C-terminal subdomain"/>
    <property type="match status" value="1"/>
</dbReference>
<evidence type="ECO:0000313" key="5">
    <source>
        <dbReference type="EMBL" id="PKW27097.1"/>
    </source>
</evidence>
<dbReference type="InterPro" id="IPR043502">
    <property type="entry name" value="DNA/RNA_pol_sf"/>
</dbReference>
<dbReference type="Pfam" id="PF00817">
    <property type="entry name" value="IMS"/>
    <property type="match status" value="1"/>
</dbReference>
<dbReference type="GO" id="GO:0042276">
    <property type="term" value="P:error-prone translesion synthesis"/>
    <property type="evidence" value="ECO:0007669"/>
    <property type="project" value="TreeGrafter"/>
</dbReference>
<dbReference type="GO" id="GO:0005829">
    <property type="term" value="C:cytosol"/>
    <property type="evidence" value="ECO:0007669"/>
    <property type="project" value="TreeGrafter"/>
</dbReference>
<dbReference type="SUPFAM" id="SSF56672">
    <property type="entry name" value="DNA/RNA polymerases"/>
    <property type="match status" value="1"/>
</dbReference>
<dbReference type="GO" id="GO:0006281">
    <property type="term" value="P:DNA repair"/>
    <property type="evidence" value="ECO:0007669"/>
    <property type="project" value="InterPro"/>
</dbReference>
<dbReference type="InterPro" id="IPR017961">
    <property type="entry name" value="DNA_pol_Y-fam_little_finger"/>
</dbReference>
<protein>
    <submittedName>
        <fullName evidence="5">DNA polymerase-4</fullName>
    </submittedName>
</protein>
<keyword evidence="6" id="KW-1185">Reference proteome</keyword>
<dbReference type="RefSeq" id="WP_101395571.1">
    <property type="nucleotide sequence ID" value="NZ_PJNE01000001.1"/>
</dbReference>
<dbReference type="InterPro" id="IPR001126">
    <property type="entry name" value="UmuC"/>
</dbReference>
<dbReference type="Proteomes" id="UP000233781">
    <property type="component" value="Unassembled WGS sequence"/>
</dbReference>
<dbReference type="InterPro" id="IPR022880">
    <property type="entry name" value="DNApol_IV"/>
</dbReference>
<organism evidence="5 6">
    <name type="scientific">Phycicoccus duodecadis</name>
    <dbReference type="NCBI Taxonomy" id="173053"/>
    <lineage>
        <taxon>Bacteria</taxon>
        <taxon>Bacillati</taxon>
        <taxon>Actinomycetota</taxon>
        <taxon>Actinomycetes</taxon>
        <taxon>Micrococcales</taxon>
        <taxon>Intrasporangiaceae</taxon>
        <taxon>Phycicoccus</taxon>
    </lineage>
</organism>
<dbReference type="PANTHER" id="PTHR11076">
    <property type="entry name" value="DNA REPAIR POLYMERASE UMUC / TRANSFERASE FAMILY MEMBER"/>
    <property type="match status" value="1"/>
</dbReference>
<dbReference type="GO" id="GO:0003887">
    <property type="term" value="F:DNA-directed DNA polymerase activity"/>
    <property type="evidence" value="ECO:0007669"/>
    <property type="project" value="UniProtKB-EC"/>
</dbReference>
<dbReference type="AlphaFoldDB" id="A0A2N3YJR9"/>
<dbReference type="GO" id="GO:0009432">
    <property type="term" value="P:SOS response"/>
    <property type="evidence" value="ECO:0007669"/>
    <property type="project" value="TreeGrafter"/>
</dbReference>
<dbReference type="CDD" id="cd03586">
    <property type="entry name" value="PolY_Pol_IV_kappa"/>
    <property type="match status" value="1"/>
</dbReference>
<comment type="caution">
    <text evidence="5">The sequence shown here is derived from an EMBL/GenBank/DDBJ whole genome shotgun (WGS) entry which is preliminary data.</text>
</comment>
<sequence length="361" mass="39347">MGGRTFPFVLHVDLDQFIAAVEVLRRPELAGREVVVGGRGDPTERAVVSTASYPARERGVRSGMPLRVAARKAPDAVFLPVDGPHYLAASEEVFAAIRDLGLVVEVLGWDEGFVGAETDDPESLAHAIQGAVLERTRLHCSVGVGDNRVRAKIATDFGKPQGVYRLTAANWREVMGARPTAALWGVGSRVSARLEKHGIRTVDELAAADPALLLTEFGPRMGAWYGSLGRGEGSAEVDDTPWVARGHSRETTYQQNLAGADEVRDAVRVLTDQVLQDVRREGRPVVRVGLKVRYAPFFTVNRSRKLRAATSDAEPVHETVQALLADHLEEGREVRLLGVRAEMTMPDDGDDIERTPVRGRV</sequence>
<dbReference type="Gene3D" id="3.30.70.270">
    <property type="match status" value="1"/>
</dbReference>
<evidence type="ECO:0000256" key="2">
    <source>
        <dbReference type="ARBA" id="ARBA00025589"/>
    </source>
</evidence>
<dbReference type="InterPro" id="IPR050116">
    <property type="entry name" value="DNA_polymerase-Y"/>
</dbReference>
<dbReference type="GO" id="GO:0003684">
    <property type="term" value="F:damaged DNA binding"/>
    <property type="evidence" value="ECO:0007669"/>
    <property type="project" value="InterPro"/>
</dbReference>
<dbReference type="InterPro" id="IPR036775">
    <property type="entry name" value="DNA_pol_Y-fam_lit_finger_sf"/>
</dbReference>
<dbReference type="Gene3D" id="3.30.1490.100">
    <property type="entry name" value="DNA polymerase, Y-family, little finger domain"/>
    <property type="match status" value="1"/>
</dbReference>
<name>A0A2N3YJR9_9MICO</name>
<proteinExistence type="inferred from homology"/>
<evidence type="ECO:0000259" key="4">
    <source>
        <dbReference type="PROSITE" id="PS50173"/>
    </source>
</evidence>
<dbReference type="OrthoDB" id="9808813at2"/>
<comment type="function">
    <text evidence="2">Poorly processive, error-prone DNA polymerase involved in untargeted mutagenesis. Copies undamaged DNA at stalled replication forks, which arise in vivo from mismatched or misaligned primer ends. These misaligned primers can be extended by PolIV. Exhibits no 3'-5' exonuclease (proofreading) activity. May be involved in translesional synthesis, in conjunction with the beta clamp from PolIII.</text>
</comment>